<dbReference type="OrthoDB" id="8659436at2"/>
<organism evidence="8 9">
    <name type="scientific">Dulcicalothrix desertica PCC 7102</name>
    <dbReference type="NCBI Taxonomy" id="232991"/>
    <lineage>
        <taxon>Bacteria</taxon>
        <taxon>Bacillati</taxon>
        <taxon>Cyanobacteriota</taxon>
        <taxon>Cyanophyceae</taxon>
        <taxon>Nostocales</taxon>
        <taxon>Calotrichaceae</taxon>
        <taxon>Dulcicalothrix</taxon>
    </lineage>
</organism>
<dbReference type="Proteomes" id="UP000271624">
    <property type="component" value="Unassembled WGS sequence"/>
</dbReference>
<dbReference type="InterPro" id="IPR002481">
    <property type="entry name" value="FUR"/>
</dbReference>
<dbReference type="CDD" id="cd07153">
    <property type="entry name" value="Fur_like"/>
    <property type="match status" value="1"/>
</dbReference>
<dbReference type="Gene3D" id="1.10.10.10">
    <property type="entry name" value="Winged helix-like DNA-binding domain superfamily/Winged helix DNA-binding domain"/>
    <property type="match status" value="1"/>
</dbReference>
<keyword evidence="5" id="KW-0238">DNA-binding</keyword>
<keyword evidence="7" id="KW-0479">Metal-binding</keyword>
<reference evidence="8" key="1">
    <citation type="submission" date="2018-12" db="EMBL/GenBank/DDBJ databases">
        <authorList>
            <person name="Will S."/>
            <person name="Neumann-Schaal M."/>
            <person name="Henke P."/>
        </authorList>
    </citation>
    <scope>NUCLEOTIDE SEQUENCE</scope>
    <source>
        <strain evidence="8">PCC 7102</strain>
    </source>
</reference>
<proteinExistence type="inferred from homology"/>
<evidence type="ECO:0000256" key="6">
    <source>
        <dbReference type="ARBA" id="ARBA00023163"/>
    </source>
</evidence>
<dbReference type="InterPro" id="IPR036388">
    <property type="entry name" value="WH-like_DNA-bd_sf"/>
</dbReference>
<keyword evidence="2" id="KW-0678">Repressor</keyword>
<keyword evidence="9" id="KW-1185">Reference proteome</keyword>
<evidence type="ECO:0000256" key="4">
    <source>
        <dbReference type="ARBA" id="ARBA00023015"/>
    </source>
</evidence>
<accession>A0A3S1ASY8</accession>
<dbReference type="GO" id="GO:0008270">
    <property type="term" value="F:zinc ion binding"/>
    <property type="evidence" value="ECO:0007669"/>
    <property type="project" value="TreeGrafter"/>
</dbReference>
<evidence type="ECO:0000313" key="8">
    <source>
        <dbReference type="EMBL" id="RUS98680.1"/>
    </source>
</evidence>
<dbReference type="GO" id="GO:0000976">
    <property type="term" value="F:transcription cis-regulatory region binding"/>
    <property type="evidence" value="ECO:0007669"/>
    <property type="project" value="TreeGrafter"/>
</dbReference>
<feature type="binding site" evidence="7">
    <location>
        <position position="139"/>
    </location>
    <ligand>
        <name>Zn(2+)</name>
        <dbReference type="ChEBI" id="CHEBI:29105"/>
    </ligand>
</feature>
<keyword evidence="3 7" id="KW-0862">Zinc</keyword>
<keyword evidence="6" id="KW-0804">Transcription</keyword>
<comment type="similarity">
    <text evidence="1">Belongs to the Fur family.</text>
</comment>
<dbReference type="GO" id="GO:1900376">
    <property type="term" value="P:regulation of secondary metabolite biosynthetic process"/>
    <property type="evidence" value="ECO:0007669"/>
    <property type="project" value="TreeGrafter"/>
</dbReference>
<reference evidence="8" key="2">
    <citation type="journal article" date="2019" name="Genome Biol. Evol.">
        <title>Day and night: Metabolic profiles and evolutionary relationships of six axenic non-marine cyanobacteria.</title>
        <authorList>
            <person name="Will S.E."/>
            <person name="Henke P."/>
            <person name="Boedeker C."/>
            <person name="Huang S."/>
            <person name="Brinkmann H."/>
            <person name="Rohde M."/>
            <person name="Jarek M."/>
            <person name="Friedl T."/>
            <person name="Seufert S."/>
            <person name="Schumacher M."/>
            <person name="Overmann J."/>
            <person name="Neumann-Schaal M."/>
            <person name="Petersen J."/>
        </authorList>
    </citation>
    <scope>NUCLEOTIDE SEQUENCE [LARGE SCALE GENOMIC DNA]</scope>
    <source>
        <strain evidence="8">PCC 7102</strain>
    </source>
</reference>
<feature type="binding site" evidence="7">
    <location>
        <position position="99"/>
    </location>
    <ligand>
        <name>Zn(2+)</name>
        <dbReference type="ChEBI" id="CHEBI:29105"/>
    </ligand>
</feature>
<dbReference type="Gene3D" id="3.30.1490.190">
    <property type="match status" value="1"/>
</dbReference>
<dbReference type="SUPFAM" id="SSF46785">
    <property type="entry name" value="Winged helix' DNA-binding domain"/>
    <property type="match status" value="1"/>
</dbReference>
<evidence type="ECO:0000256" key="1">
    <source>
        <dbReference type="ARBA" id="ARBA00007957"/>
    </source>
</evidence>
<protein>
    <submittedName>
        <fullName evidence="8">Transcriptional repressor</fullName>
    </submittedName>
</protein>
<comment type="cofactor">
    <cofactor evidence="7">
        <name>Zn(2+)</name>
        <dbReference type="ChEBI" id="CHEBI:29105"/>
    </cofactor>
    <text evidence="7">Binds 1 zinc ion per subunit.</text>
</comment>
<dbReference type="AlphaFoldDB" id="A0A3S1ASY8"/>
<evidence type="ECO:0000256" key="5">
    <source>
        <dbReference type="ARBA" id="ARBA00023125"/>
    </source>
</evidence>
<dbReference type="PANTHER" id="PTHR33202:SF19">
    <property type="entry name" value="FERRIC UPTAKE REGULATION PROTEIN"/>
    <property type="match status" value="1"/>
</dbReference>
<dbReference type="EMBL" id="RSCL01000028">
    <property type="protein sequence ID" value="RUS98680.1"/>
    <property type="molecule type" value="Genomic_DNA"/>
</dbReference>
<evidence type="ECO:0000256" key="7">
    <source>
        <dbReference type="PIRSR" id="PIRSR602481-1"/>
    </source>
</evidence>
<dbReference type="GO" id="GO:0045892">
    <property type="term" value="P:negative regulation of DNA-templated transcription"/>
    <property type="evidence" value="ECO:0007669"/>
    <property type="project" value="TreeGrafter"/>
</dbReference>
<keyword evidence="4" id="KW-0805">Transcription regulation</keyword>
<gene>
    <name evidence="8" type="primary">fur</name>
    <name evidence="8" type="ORF">DSM106972_080660</name>
</gene>
<evidence type="ECO:0000313" key="9">
    <source>
        <dbReference type="Proteomes" id="UP000271624"/>
    </source>
</evidence>
<dbReference type="PANTHER" id="PTHR33202">
    <property type="entry name" value="ZINC UPTAKE REGULATION PROTEIN"/>
    <property type="match status" value="1"/>
</dbReference>
<dbReference type="GO" id="GO:0003700">
    <property type="term" value="F:DNA-binding transcription factor activity"/>
    <property type="evidence" value="ECO:0007669"/>
    <property type="project" value="InterPro"/>
</dbReference>
<dbReference type="InterPro" id="IPR036390">
    <property type="entry name" value="WH_DNA-bd_sf"/>
</dbReference>
<comment type="caution">
    <text evidence="8">The sequence shown here is derived from an EMBL/GenBank/DDBJ whole genome shotgun (WGS) entry which is preliminary data.</text>
</comment>
<name>A0A3S1ASY8_9CYAN</name>
<sequence>MSTSGSLKSELNAKGWRFTSQREVILHLFENLPQGSHLSAEEVHELLALREEKISLSTIYRTLKLMTRMKILRELELAEVHKHYELNTNSQMNHHHTVCIQCNMTIEFEDSSVMKQALKQVQKAGLDMLDCQLTIHTVCPEAIRKGWPAMLPNDWVCARAIQQNEKTKSEIK</sequence>
<dbReference type="InterPro" id="IPR043135">
    <property type="entry name" value="Fur_C"/>
</dbReference>
<feature type="binding site" evidence="7">
    <location>
        <position position="102"/>
    </location>
    <ligand>
        <name>Zn(2+)</name>
        <dbReference type="ChEBI" id="CHEBI:29105"/>
    </ligand>
</feature>
<evidence type="ECO:0000256" key="2">
    <source>
        <dbReference type="ARBA" id="ARBA00022491"/>
    </source>
</evidence>
<evidence type="ECO:0000256" key="3">
    <source>
        <dbReference type="ARBA" id="ARBA00022833"/>
    </source>
</evidence>
<dbReference type="Pfam" id="PF01475">
    <property type="entry name" value="FUR"/>
    <property type="match status" value="1"/>
</dbReference>